<comment type="caution">
    <text evidence="4">The sequence shown here is derived from an EMBL/GenBank/DDBJ whole genome shotgun (WGS) entry which is preliminary data.</text>
</comment>
<dbReference type="HAMAP" id="MF_00302">
    <property type="entry name" value="ClpS"/>
    <property type="match status" value="1"/>
</dbReference>
<dbReference type="InterPro" id="IPR014719">
    <property type="entry name" value="Ribosomal_bL12_C/ClpS-like"/>
</dbReference>
<comment type="similarity">
    <text evidence="1">Belongs to the ClpS family.</text>
</comment>
<organism evidence="4 5">
    <name type="scientific">Clavibacter tessellarius</name>
    <dbReference type="NCBI Taxonomy" id="31965"/>
    <lineage>
        <taxon>Bacteria</taxon>
        <taxon>Bacillati</taxon>
        <taxon>Actinomycetota</taxon>
        <taxon>Actinomycetes</taxon>
        <taxon>Micrococcales</taxon>
        <taxon>Microbacteriaceae</taxon>
        <taxon>Clavibacter</taxon>
    </lineage>
</organism>
<dbReference type="InterPro" id="IPR022935">
    <property type="entry name" value="ClpS"/>
</dbReference>
<evidence type="ECO:0000313" key="5">
    <source>
        <dbReference type="Proteomes" id="UP000076218"/>
    </source>
</evidence>
<dbReference type="STRING" id="31965.AWH51_08095"/>
<dbReference type="Proteomes" id="UP000076218">
    <property type="component" value="Unassembled WGS sequence"/>
</dbReference>
<dbReference type="AlphaFoldDB" id="A0A154V2Q8"/>
<evidence type="ECO:0000256" key="2">
    <source>
        <dbReference type="SAM" id="MobiDB-lite"/>
    </source>
</evidence>
<sequence length="131" mass="14289">MTTIHADARAAVRPLPLARRAADPPAGDPGTGTGASPGASPGSDTSLLERPDTPPVWSCVVWNDPVNLMTYVSYVFRSYFGFTRERADELMLRVHEDGRAVVATGIREEIERHVLAMHGYGLWATLERVDA</sequence>
<dbReference type="NCBIfam" id="NF000668">
    <property type="entry name" value="PRK00033.1-1"/>
    <property type="match status" value="1"/>
</dbReference>
<dbReference type="OrthoDB" id="162238at2"/>
<dbReference type="GO" id="GO:0006508">
    <property type="term" value="P:proteolysis"/>
    <property type="evidence" value="ECO:0007669"/>
    <property type="project" value="UniProtKB-UniRule"/>
</dbReference>
<name>A0A154V2Q8_9MICO</name>
<feature type="domain" description="Adaptor protein ClpS core" evidence="3">
    <location>
        <begin position="53"/>
        <end position="124"/>
    </location>
</feature>
<evidence type="ECO:0000256" key="1">
    <source>
        <dbReference type="HAMAP-Rule" id="MF_00302"/>
    </source>
</evidence>
<feature type="region of interest" description="Disordered" evidence="2">
    <location>
        <begin position="15"/>
        <end position="51"/>
    </location>
</feature>
<comment type="subunit">
    <text evidence="1">Binds to the N-terminal domain of the chaperone ClpA.</text>
</comment>
<proteinExistence type="inferred from homology"/>
<dbReference type="GO" id="GO:0030163">
    <property type="term" value="P:protein catabolic process"/>
    <property type="evidence" value="ECO:0007669"/>
    <property type="project" value="InterPro"/>
</dbReference>
<dbReference type="EMBL" id="LQXA01000024">
    <property type="protein sequence ID" value="KZC95454.1"/>
    <property type="molecule type" value="Genomic_DNA"/>
</dbReference>
<dbReference type="InterPro" id="IPR003769">
    <property type="entry name" value="ClpS_core"/>
</dbReference>
<protein>
    <recommendedName>
        <fullName evidence="1">ATP-dependent Clp protease adapter protein ClpS</fullName>
    </recommendedName>
</protein>
<keyword evidence="4" id="KW-0645">Protease</keyword>
<dbReference type="GO" id="GO:0008233">
    <property type="term" value="F:peptidase activity"/>
    <property type="evidence" value="ECO:0007669"/>
    <property type="project" value="UniProtKB-KW"/>
</dbReference>
<dbReference type="Pfam" id="PF02617">
    <property type="entry name" value="ClpS"/>
    <property type="match status" value="1"/>
</dbReference>
<feature type="compositionally biased region" description="Low complexity" evidence="2">
    <location>
        <begin position="15"/>
        <end position="25"/>
    </location>
</feature>
<comment type="function">
    <text evidence="1">Involved in the modulation of the specificity of the ClpAP-mediated ATP-dependent protein degradation.</text>
</comment>
<reference evidence="4 5" key="1">
    <citation type="submission" date="2016-01" db="EMBL/GenBank/DDBJ databases">
        <title>Draft genome sequence of Clavibacter michiganensis subsp. tessellarius DOAB 609.</title>
        <authorList>
            <person name="Tambong J.T."/>
        </authorList>
    </citation>
    <scope>NUCLEOTIDE SEQUENCE [LARGE SCALE GENOMIC DNA]</scope>
    <source>
        <strain evidence="4 5">DOAB 609</strain>
    </source>
</reference>
<dbReference type="SUPFAM" id="SSF54736">
    <property type="entry name" value="ClpS-like"/>
    <property type="match status" value="1"/>
</dbReference>
<accession>A0A154V2Q8</accession>
<dbReference type="RefSeq" id="WP_063071230.1">
    <property type="nucleotide sequence ID" value="NZ_LQXA01000024.1"/>
</dbReference>
<evidence type="ECO:0000313" key="4">
    <source>
        <dbReference type="EMBL" id="KZC95454.1"/>
    </source>
</evidence>
<evidence type="ECO:0000259" key="3">
    <source>
        <dbReference type="Pfam" id="PF02617"/>
    </source>
</evidence>
<gene>
    <name evidence="1" type="primary">clpS</name>
    <name evidence="4" type="ORF">AWH51_08095</name>
</gene>
<dbReference type="Gene3D" id="3.30.1390.10">
    <property type="match status" value="1"/>
</dbReference>
<keyword evidence="4" id="KW-0378">Hydrolase</keyword>
<feature type="compositionally biased region" description="Low complexity" evidence="2">
    <location>
        <begin position="36"/>
        <end position="46"/>
    </location>
</feature>